<reference evidence="3 4" key="1">
    <citation type="submission" date="2024-01" db="EMBL/GenBank/DDBJ databases">
        <title>A draft genome for the cacao thread blight pathogen Marasmiellus scandens.</title>
        <authorList>
            <person name="Baruah I.K."/>
            <person name="Leung J."/>
            <person name="Bukari Y."/>
            <person name="Amoako-Attah I."/>
            <person name="Meinhardt L.W."/>
            <person name="Bailey B.A."/>
            <person name="Cohen S.P."/>
        </authorList>
    </citation>
    <scope>NUCLEOTIDE SEQUENCE [LARGE SCALE GENOMIC DNA]</scope>
    <source>
        <strain evidence="3 4">GH-19</strain>
    </source>
</reference>
<dbReference type="CDD" id="cd23668">
    <property type="entry name" value="GH55_beta13glucanase-like"/>
    <property type="match status" value="1"/>
</dbReference>
<comment type="caution">
    <text evidence="3">The sequence shown here is derived from an EMBL/GenBank/DDBJ whole genome shotgun (WGS) entry which is preliminary data.</text>
</comment>
<sequence length="778" mass="83060">MPSTPSSLSLFVLFLICFSLQPVLALGTSCSYPVTSGTAAPSDPYWLENIAHQGTAAFNPSSQEYQVFRNVKDFGAVGDGITDDTAAINNAISSGNRCGGGRAFCNSTTVSPAVVYFPQGTYLVSTPVIAYYYTQLIGDARVPPTLLASADFTGIAVVDANPYIANGQFYASTNNFFRSVRNFIIDTRRIPAANSGTGIHWQVSQSTSLMNLVFELNAENGTIHQGLFMEDGSGGYMGDLVFRGGKYGIWGGNQQFTVRNISVSNAEAAFFGAWNWGWTFQGVTIKNCQVGFDLTTGGVGAEAIIDAVVQDTPIFIRNSDSSNGTLAGSLVINNARLTNVPIAVGVLNGSTVLPGLADDTMIIESWAQGNVYSGLNPSGTFTQGDIPSPDKPQVLLDSAGRIVGKMHPQYEDYAVDQLVSVRNYGAKGDGQTDDTIALQKIFDEFSGCKIIFFDAGTYVVTETLTVPAGTQMVGEAWSVIAGKGEAFQDMDKPEVVVKIGEKDSKGVMEISDIVFTTIGPTPGAIVVEWNVRQPDDQPAGAGMWDSHIRLAGAAGTNLELNCPTGQNALVADSECFAAFLALHLTPGSTAYLEGTWVWLADHDIDGDGITRITAFSGRGILSESAGPVWMIGTASEHHVLYQYQFVDATNHWLGLIQTETPYYQPIPPAPSPFTPNADFKDPLFLDAGRAWGVRFAYSNDIIVFGAGLYSFFSADSQDCIDTNTCQSQILSVDEGSSVHVYSLSTVGVTMQLSVDGLPIIPRSANVNGFASTVTAWSR</sequence>
<accession>A0ABR1IN86</accession>
<dbReference type="PANTHER" id="PTHR33928:SF2">
    <property type="entry name" value="PECTATE LYASE SUPERFAMILY PROTEIN DOMAIN-CONTAINING PROTEIN-RELATED"/>
    <property type="match status" value="1"/>
</dbReference>
<dbReference type="InterPro" id="IPR039279">
    <property type="entry name" value="QRT3-like"/>
</dbReference>
<name>A0ABR1IN86_9AGAR</name>
<evidence type="ECO:0000313" key="3">
    <source>
        <dbReference type="EMBL" id="KAK7437112.1"/>
    </source>
</evidence>
<evidence type="ECO:0000259" key="2">
    <source>
        <dbReference type="Pfam" id="PF12708"/>
    </source>
</evidence>
<dbReference type="InterPro" id="IPR011050">
    <property type="entry name" value="Pectin_lyase_fold/virulence"/>
</dbReference>
<organism evidence="3 4">
    <name type="scientific">Marasmiellus scandens</name>
    <dbReference type="NCBI Taxonomy" id="2682957"/>
    <lineage>
        <taxon>Eukaryota</taxon>
        <taxon>Fungi</taxon>
        <taxon>Dikarya</taxon>
        <taxon>Basidiomycota</taxon>
        <taxon>Agaricomycotina</taxon>
        <taxon>Agaricomycetes</taxon>
        <taxon>Agaricomycetidae</taxon>
        <taxon>Agaricales</taxon>
        <taxon>Marasmiineae</taxon>
        <taxon>Omphalotaceae</taxon>
        <taxon>Marasmiellus</taxon>
    </lineage>
</organism>
<dbReference type="Pfam" id="PF12708">
    <property type="entry name" value="Pect-lyase_RHGA_epim"/>
    <property type="match status" value="2"/>
</dbReference>
<dbReference type="Proteomes" id="UP001498398">
    <property type="component" value="Unassembled WGS sequence"/>
</dbReference>
<dbReference type="InterPro" id="IPR024535">
    <property type="entry name" value="RHGA/B-epi-like_pectate_lyase"/>
</dbReference>
<dbReference type="EMBL" id="JBANRG010000088">
    <property type="protein sequence ID" value="KAK7437112.1"/>
    <property type="molecule type" value="Genomic_DNA"/>
</dbReference>
<dbReference type="SUPFAM" id="SSF51126">
    <property type="entry name" value="Pectin lyase-like"/>
    <property type="match status" value="2"/>
</dbReference>
<dbReference type="PANTHER" id="PTHR33928">
    <property type="entry name" value="POLYGALACTURONASE QRT3"/>
    <property type="match status" value="1"/>
</dbReference>
<proteinExistence type="predicted"/>
<gene>
    <name evidence="3" type="ORF">VKT23_018738</name>
</gene>
<dbReference type="Gene3D" id="2.160.20.10">
    <property type="entry name" value="Single-stranded right-handed beta-helix, Pectin lyase-like"/>
    <property type="match status" value="2"/>
</dbReference>
<evidence type="ECO:0000313" key="4">
    <source>
        <dbReference type="Proteomes" id="UP001498398"/>
    </source>
</evidence>
<feature type="chain" id="PRO_5046661882" description="Rhamnogalacturonase A/B/Epimerase-like pectate lyase domain-containing protein" evidence="1">
    <location>
        <begin position="26"/>
        <end position="778"/>
    </location>
</feature>
<dbReference type="InterPro" id="IPR012334">
    <property type="entry name" value="Pectin_lyas_fold"/>
</dbReference>
<evidence type="ECO:0000256" key="1">
    <source>
        <dbReference type="SAM" id="SignalP"/>
    </source>
</evidence>
<feature type="domain" description="Rhamnogalacturonase A/B/Epimerase-like pectate lyase" evidence="2">
    <location>
        <begin position="419"/>
        <end position="480"/>
    </location>
</feature>
<feature type="domain" description="Rhamnogalacturonase A/B/Epimerase-like pectate lyase" evidence="2">
    <location>
        <begin position="68"/>
        <end position="293"/>
    </location>
</feature>
<feature type="signal peptide" evidence="1">
    <location>
        <begin position="1"/>
        <end position="25"/>
    </location>
</feature>
<keyword evidence="4" id="KW-1185">Reference proteome</keyword>
<protein>
    <recommendedName>
        <fullName evidence="2">Rhamnogalacturonase A/B/Epimerase-like pectate lyase domain-containing protein</fullName>
    </recommendedName>
</protein>
<keyword evidence="1" id="KW-0732">Signal</keyword>